<evidence type="ECO:0000256" key="5">
    <source>
        <dbReference type="ARBA" id="ARBA00023284"/>
    </source>
</evidence>
<evidence type="ECO:0000256" key="3">
    <source>
        <dbReference type="ARBA" id="ARBA00022968"/>
    </source>
</evidence>
<keyword evidence="9" id="KW-1185">Reference proteome</keyword>
<dbReference type="GO" id="GO:0017004">
    <property type="term" value="P:cytochrome complex assembly"/>
    <property type="evidence" value="ECO:0007669"/>
    <property type="project" value="UniProtKB-KW"/>
</dbReference>
<keyword evidence="4" id="KW-1015">Disulfide bond</keyword>
<proteinExistence type="predicted"/>
<organism evidence="8 9">
    <name type="scientific">Raineyella antarctica</name>
    <dbReference type="NCBI Taxonomy" id="1577474"/>
    <lineage>
        <taxon>Bacteria</taxon>
        <taxon>Bacillati</taxon>
        <taxon>Actinomycetota</taxon>
        <taxon>Actinomycetes</taxon>
        <taxon>Propionibacteriales</taxon>
        <taxon>Propionibacteriaceae</taxon>
        <taxon>Raineyella</taxon>
    </lineage>
</organism>
<dbReference type="PROSITE" id="PS51352">
    <property type="entry name" value="THIOREDOXIN_2"/>
    <property type="match status" value="1"/>
</dbReference>
<dbReference type="RefSeq" id="WP_245702997.1">
    <property type="nucleotide sequence ID" value="NZ_FMYF01000002.1"/>
</dbReference>
<protein>
    <submittedName>
        <fullName evidence="8">Thiol-disulfide isomerase or thioredoxin</fullName>
    </submittedName>
</protein>
<dbReference type="SUPFAM" id="SSF52833">
    <property type="entry name" value="Thioredoxin-like"/>
    <property type="match status" value="1"/>
</dbReference>
<sequence length="202" mass="20360">MPDQTTPVRRTVRGIAAAVLSLGLAAGLAACGGGSDSVNTQSGFVSGDGGVTILSPDKRPAAPVVSGPVLGGQGATLSTKASAGKVLVLNVWGSWCAPCRAEAPGLVAAAARTTDRADFIGLNTRDLDPHPAEAFERGFGVKYPSIYDPAGKLLLEFSDQLPPSGIPSTLVIDAQGRVAARIIGATTETTLVGVIDDVIAGK</sequence>
<keyword evidence="3" id="KW-0812">Transmembrane</keyword>
<evidence type="ECO:0000313" key="9">
    <source>
        <dbReference type="Proteomes" id="UP000199086"/>
    </source>
</evidence>
<dbReference type="InterPro" id="IPR013766">
    <property type="entry name" value="Thioredoxin_domain"/>
</dbReference>
<dbReference type="InterPro" id="IPR036249">
    <property type="entry name" value="Thioredoxin-like_sf"/>
</dbReference>
<name>A0A1G6GDZ9_9ACTN</name>
<dbReference type="InterPro" id="IPR050553">
    <property type="entry name" value="Thioredoxin_ResA/DsbE_sf"/>
</dbReference>
<keyword evidence="3" id="KW-0735">Signal-anchor</keyword>
<feature type="chain" id="PRO_5011689216" evidence="6">
    <location>
        <begin position="30"/>
        <end position="202"/>
    </location>
</feature>
<gene>
    <name evidence="8" type="ORF">GA0111570_10228</name>
</gene>
<reference evidence="8 9" key="1">
    <citation type="submission" date="2016-06" db="EMBL/GenBank/DDBJ databases">
        <authorList>
            <person name="Olsen C.W."/>
            <person name="Carey S."/>
            <person name="Hinshaw L."/>
            <person name="Karasin A.I."/>
        </authorList>
    </citation>
    <scope>NUCLEOTIDE SEQUENCE [LARGE SCALE GENOMIC DNA]</scope>
    <source>
        <strain evidence="8 9">LZ-22</strain>
    </source>
</reference>
<dbReference type="PANTHER" id="PTHR42852:SF6">
    <property type="entry name" value="THIOL:DISULFIDE INTERCHANGE PROTEIN DSBE"/>
    <property type="match status" value="1"/>
</dbReference>
<evidence type="ECO:0000259" key="7">
    <source>
        <dbReference type="PROSITE" id="PS51352"/>
    </source>
</evidence>
<keyword evidence="8" id="KW-0413">Isomerase</keyword>
<dbReference type="InterPro" id="IPR013740">
    <property type="entry name" value="Redoxin"/>
</dbReference>
<dbReference type="GO" id="GO:0030313">
    <property type="term" value="C:cell envelope"/>
    <property type="evidence" value="ECO:0007669"/>
    <property type="project" value="UniProtKB-SubCell"/>
</dbReference>
<dbReference type="AlphaFoldDB" id="A0A1G6GDZ9"/>
<dbReference type="InterPro" id="IPR017937">
    <property type="entry name" value="Thioredoxin_CS"/>
</dbReference>
<feature type="signal peptide" evidence="6">
    <location>
        <begin position="1"/>
        <end position="29"/>
    </location>
</feature>
<dbReference type="Pfam" id="PF08534">
    <property type="entry name" value="Redoxin"/>
    <property type="match status" value="1"/>
</dbReference>
<dbReference type="CDD" id="cd02966">
    <property type="entry name" value="TlpA_like_family"/>
    <property type="match status" value="1"/>
</dbReference>
<evidence type="ECO:0000313" key="8">
    <source>
        <dbReference type="EMBL" id="SDB80242.1"/>
    </source>
</evidence>
<dbReference type="PANTHER" id="PTHR42852">
    <property type="entry name" value="THIOL:DISULFIDE INTERCHANGE PROTEIN DSBE"/>
    <property type="match status" value="1"/>
</dbReference>
<dbReference type="PROSITE" id="PS00194">
    <property type="entry name" value="THIOREDOXIN_1"/>
    <property type="match status" value="1"/>
</dbReference>
<keyword evidence="2" id="KW-0201">Cytochrome c-type biogenesis</keyword>
<dbReference type="GO" id="GO:0016853">
    <property type="term" value="F:isomerase activity"/>
    <property type="evidence" value="ECO:0007669"/>
    <property type="project" value="UniProtKB-KW"/>
</dbReference>
<evidence type="ECO:0000256" key="1">
    <source>
        <dbReference type="ARBA" id="ARBA00004196"/>
    </source>
</evidence>
<comment type="subcellular location">
    <subcellularLocation>
        <location evidence="1">Cell envelope</location>
    </subcellularLocation>
</comment>
<evidence type="ECO:0000256" key="2">
    <source>
        <dbReference type="ARBA" id="ARBA00022748"/>
    </source>
</evidence>
<evidence type="ECO:0000256" key="4">
    <source>
        <dbReference type="ARBA" id="ARBA00023157"/>
    </source>
</evidence>
<keyword evidence="6" id="KW-0732">Signal</keyword>
<dbReference type="STRING" id="1577474.GA0111570_10228"/>
<dbReference type="EMBL" id="FMYF01000002">
    <property type="protein sequence ID" value="SDB80242.1"/>
    <property type="molecule type" value="Genomic_DNA"/>
</dbReference>
<accession>A0A1G6GDZ9</accession>
<dbReference type="GO" id="GO:0016491">
    <property type="term" value="F:oxidoreductase activity"/>
    <property type="evidence" value="ECO:0007669"/>
    <property type="project" value="InterPro"/>
</dbReference>
<dbReference type="Gene3D" id="3.40.30.10">
    <property type="entry name" value="Glutaredoxin"/>
    <property type="match status" value="1"/>
</dbReference>
<feature type="domain" description="Thioredoxin" evidence="7">
    <location>
        <begin position="56"/>
        <end position="200"/>
    </location>
</feature>
<evidence type="ECO:0000256" key="6">
    <source>
        <dbReference type="SAM" id="SignalP"/>
    </source>
</evidence>
<keyword evidence="5" id="KW-0676">Redox-active center</keyword>
<dbReference type="Proteomes" id="UP000199086">
    <property type="component" value="Unassembled WGS sequence"/>
</dbReference>